<dbReference type="EMBL" id="WVIC01000019">
    <property type="protein sequence ID" value="NCJ06995.1"/>
    <property type="molecule type" value="Genomic_DNA"/>
</dbReference>
<keyword evidence="6" id="KW-0489">Methyltransferase</keyword>
<dbReference type="PANTHER" id="PTHR43182:SF1">
    <property type="entry name" value="COBALT-PRECORRIN-7 C(5)-METHYLTRANSFERASE"/>
    <property type="match status" value="1"/>
</dbReference>
<evidence type="ECO:0000256" key="3">
    <source>
        <dbReference type="ARBA" id="ARBA00004953"/>
    </source>
</evidence>
<dbReference type="InterPro" id="IPR029063">
    <property type="entry name" value="SAM-dependent_MTases_sf"/>
</dbReference>
<dbReference type="GO" id="GO:0009236">
    <property type="term" value="P:cobalamin biosynthetic process"/>
    <property type="evidence" value="ECO:0007669"/>
    <property type="project" value="UniProtKB-UniPathway"/>
</dbReference>
<dbReference type="GO" id="GO:0008276">
    <property type="term" value="F:protein methyltransferase activity"/>
    <property type="evidence" value="ECO:0007669"/>
    <property type="project" value="InterPro"/>
</dbReference>
<evidence type="ECO:0000256" key="9">
    <source>
        <dbReference type="ARBA" id="ARBA00022694"/>
    </source>
</evidence>
<dbReference type="SUPFAM" id="SSF53335">
    <property type="entry name" value="S-adenosyl-L-methionine-dependent methyltransferases"/>
    <property type="match status" value="1"/>
</dbReference>
<evidence type="ECO:0000256" key="6">
    <source>
        <dbReference type="ARBA" id="ARBA00022603"/>
    </source>
</evidence>
<protein>
    <recommendedName>
        <fullName evidence="4">tRNA (guanine(46)-N(7))-methyltransferase</fullName>
        <ecNumber evidence="4">2.1.1.33</ecNumber>
    </recommendedName>
</protein>
<dbReference type="RefSeq" id="WP_161825472.1">
    <property type="nucleotide sequence ID" value="NZ_WVIC01000019.1"/>
</dbReference>
<dbReference type="Pfam" id="PF02390">
    <property type="entry name" value="Methyltransf_4"/>
    <property type="match status" value="1"/>
</dbReference>
<keyword evidence="7" id="KW-0808">Transferase</keyword>
<name>A0A8K2A8I6_9CYAN</name>
<evidence type="ECO:0000313" key="11">
    <source>
        <dbReference type="Proteomes" id="UP000607397"/>
    </source>
</evidence>
<comment type="catalytic activity">
    <reaction evidence="1">
        <text>guanosine(46) in tRNA + S-adenosyl-L-methionine = N(7)-methylguanosine(46) in tRNA + S-adenosyl-L-homocysteine</text>
        <dbReference type="Rhea" id="RHEA:42708"/>
        <dbReference type="Rhea" id="RHEA-COMP:10188"/>
        <dbReference type="Rhea" id="RHEA-COMP:10189"/>
        <dbReference type="ChEBI" id="CHEBI:57856"/>
        <dbReference type="ChEBI" id="CHEBI:59789"/>
        <dbReference type="ChEBI" id="CHEBI:74269"/>
        <dbReference type="ChEBI" id="CHEBI:74480"/>
        <dbReference type="EC" id="2.1.1.33"/>
    </reaction>
</comment>
<evidence type="ECO:0000256" key="2">
    <source>
        <dbReference type="ARBA" id="ARBA00003015"/>
    </source>
</evidence>
<evidence type="ECO:0000256" key="7">
    <source>
        <dbReference type="ARBA" id="ARBA00022679"/>
    </source>
</evidence>
<keyword evidence="9" id="KW-0819">tRNA processing</keyword>
<dbReference type="InterPro" id="IPR014008">
    <property type="entry name" value="Cbl_synth_MTase_CbiT"/>
</dbReference>
<dbReference type="PANTHER" id="PTHR43182">
    <property type="entry name" value="COBALT-PRECORRIN-6B C(15)-METHYLTRANSFERASE (DECARBOXYLATING)"/>
    <property type="match status" value="1"/>
</dbReference>
<keyword evidence="8" id="KW-0949">S-adenosyl-L-methionine</keyword>
<accession>A0A8K2A8I6</accession>
<keyword evidence="11" id="KW-1185">Reference proteome</keyword>
<comment type="function">
    <text evidence="2">Catalyzes the formation of N(7)-methylguanine at position 46 (m7G46) in tRNA.</text>
</comment>
<dbReference type="NCBIfam" id="TIGR02469">
    <property type="entry name" value="CbiT"/>
    <property type="match status" value="1"/>
</dbReference>
<proteinExistence type="predicted"/>
<evidence type="ECO:0000256" key="8">
    <source>
        <dbReference type="ARBA" id="ARBA00022691"/>
    </source>
</evidence>
<dbReference type="InterPro" id="IPR050714">
    <property type="entry name" value="Cobalamin_biosynth_MTase"/>
</dbReference>
<reference evidence="10" key="1">
    <citation type="submission" date="2019-12" db="EMBL/GenBank/DDBJ databases">
        <title>High-Quality draft genome sequences of three cyanobacteria isolated from the limestone walls of the Old Cathedral of Coimbra.</title>
        <authorList>
            <person name="Tiago I."/>
            <person name="Soares F."/>
            <person name="Portugal A."/>
        </authorList>
    </citation>
    <scope>NUCLEOTIDE SEQUENCE [LARGE SCALE GENOMIC DNA]</scope>
    <source>
        <strain evidence="10">C</strain>
    </source>
</reference>
<dbReference type="NCBIfam" id="NF005640">
    <property type="entry name" value="PRK07402.1"/>
    <property type="match status" value="1"/>
</dbReference>
<dbReference type="EC" id="2.1.1.33" evidence="4"/>
<comment type="caution">
    <text evidence="10">The sequence shown here is derived from an EMBL/GenBank/DDBJ whole genome shotgun (WGS) entry which is preliminary data.</text>
</comment>
<dbReference type="InterPro" id="IPR003358">
    <property type="entry name" value="tRNA_(Gua-N-7)_MeTrfase_Trmb"/>
</dbReference>
<dbReference type="AlphaFoldDB" id="A0A8K2A8I6"/>
<sequence length="200" mass="21938">MASSPWPYLSPGIPDLLFERLPGIPMTNRETRILLISQLRLQADTVLWDIGAGTGTIPVEVGLLCPKGQIIAVERDEDVINLIQANCDRFAVGNVEIIQGNAPECLQDLPAKPQRVCIEGGRPIREILRTAWSLLCPQGRVVATAASLENLYAISETFAELQARNVEVVQSVINRLETRGTHQLFTAVDPIFILSGEKSD</sequence>
<gene>
    <name evidence="10" type="primary">cbiT</name>
    <name evidence="10" type="ORF">GS597_10840</name>
</gene>
<dbReference type="CDD" id="cd02440">
    <property type="entry name" value="AdoMet_MTases"/>
    <property type="match status" value="1"/>
</dbReference>
<keyword evidence="5" id="KW-0169">Cobalamin biosynthesis</keyword>
<evidence type="ECO:0000313" key="10">
    <source>
        <dbReference type="EMBL" id="NCJ06995.1"/>
    </source>
</evidence>
<evidence type="ECO:0000256" key="5">
    <source>
        <dbReference type="ARBA" id="ARBA00022573"/>
    </source>
</evidence>
<comment type="pathway">
    <text evidence="3">Cofactor biosynthesis; adenosylcobalamin biosynthesis.</text>
</comment>
<dbReference type="Proteomes" id="UP000607397">
    <property type="component" value="Unassembled WGS sequence"/>
</dbReference>
<evidence type="ECO:0000256" key="1">
    <source>
        <dbReference type="ARBA" id="ARBA00000142"/>
    </source>
</evidence>
<dbReference type="Gene3D" id="3.40.50.150">
    <property type="entry name" value="Vaccinia Virus protein VP39"/>
    <property type="match status" value="1"/>
</dbReference>
<organism evidence="10 11">
    <name type="scientific">Petrachloros mirabilis ULC683</name>
    <dbReference type="NCBI Taxonomy" id="2781853"/>
    <lineage>
        <taxon>Bacteria</taxon>
        <taxon>Bacillati</taxon>
        <taxon>Cyanobacteriota</taxon>
        <taxon>Cyanophyceae</taxon>
        <taxon>Synechococcales</taxon>
        <taxon>Petrachlorosaceae</taxon>
        <taxon>Petrachloros</taxon>
        <taxon>Petrachloros mirabilis</taxon>
    </lineage>
</organism>
<dbReference type="GO" id="GO:0008176">
    <property type="term" value="F:tRNA (guanine(46)-N7)-methyltransferase activity"/>
    <property type="evidence" value="ECO:0007669"/>
    <property type="project" value="UniProtKB-EC"/>
</dbReference>
<dbReference type="UniPathway" id="UPA00148"/>
<evidence type="ECO:0000256" key="4">
    <source>
        <dbReference type="ARBA" id="ARBA00011977"/>
    </source>
</evidence>